<organism evidence="1">
    <name type="scientific">Soybean thrips tombus-like virus 4</name>
    <dbReference type="NCBI Taxonomy" id="2802946"/>
    <lineage>
        <taxon>Viruses</taxon>
        <taxon>Riboviria</taxon>
        <taxon>Orthornavirae</taxon>
        <taxon>Kitrinoviricota</taxon>
        <taxon>Tolucaviricetes</taxon>
        <taxon>Tolivirales</taxon>
        <taxon>Tombusviridae</taxon>
    </lineage>
</organism>
<proteinExistence type="predicted"/>
<name>A0A7T8JIG9_9TOMB</name>
<evidence type="ECO:0000313" key="1">
    <source>
        <dbReference type="EMBL" id="QQP18790.1"/>
    </source>
</evidence>
<sequence length="151" mass="16944">MMRVELQLLDEIPSGSARIWLAFGVEFTSSQLIGSSAKNAVEVYGASFLGQPTLQWKFTRGAPNGLYGRVELFLYAYLDKFLSDKLSIQIILMAAEKALWLSKASGAISCNIYGVARRNVVRDDYDLRDLFGYDTDDDYDRCLDQGDDDFA</sequence>
<dbReference type="EMBL" id="MT240791">
    <property type="protein sequence ID" value="QQP18790.1"/>
    <property type="molecule type" value="Genomic_RNA"/>
</dbReference>
<protein>
    <submittedName>
        <fullName evidence="1">Uncharacterized protein</fullName>
    </submittedName>
</protein>
<reference evidence="1" key="1">
    <citation type="journal article" date="2020" name="Viruses">
        <title>Soybean Thrips (Thysanoptera: Thripidae) Harbor Highly Diverse Populations of Arthropod, Fungal and Plant Viruses.</title>
        <authorList>
            <person name="Thekke-Veetil T."/>
            <person name="Lagos-Kutz D."/>
            <person name="McCoppin N.K."/>
            <person name="Hartman G.L."/>
            <person name="Ju H.K."/>
            <person name="Lim H.S."/>
            <person name="Domier L.L."/>
        </authorList>
    </citation>
    <scope>NUCLEOTIDE SEQUENCE</scope>
    <source>
        <strain evidence="1">STN1</strain>
    </source>
</reference>
<accession>A0A7T8JIG9</accession>